<sequence>MNMLIAELPSTEDCLETMQASLFHFLAQAGRPKIAEVCSHRKRWIWADGVAPLWPGTSRLLAWGQLETPGKELSQQAIISLVGNFKICPMAA</sequence>
<proteinExistence type="predicted"/>
<accession>A0AAW0J5B6</accession>
<evidence type="ECO:0000313" key="2">
    <source>
        <dbReference type="Proteomes" id="UP001488838"/>
    </source>
</evidence>
<gene>
    <name evidence="1" type="ORF">U0070_004856</name>
</gene>
<organism evidence="1 2">
    <name type="scientific">Myodes glareolus</name>
    <name type="common">Bank vole</name>
    <name type="synonym">Clethrionomys glareolus</name>
    <dbReference type="NCBI Taxonomy" id="447135"/>
    <lineage>
        <taxon>Eukaryota</taxon>
        <taxon>Metazoa</taxon>
        <taxon>Chordata</taxon>
        <taxon>Craniata</taxon>
        <taxon>Vertebrata</taxon>
        <taxon>Euteleostomi</taxon>
        <taxon>Mammalia</taxon>
        <taxon>Eutheria</taxon>
        <taxon>Euarchontoglires</taxon>
        <taxon>Glires</taxon>
        <taxon>Rodentia</taxon>
        <taxon>Myomorpha</taxon>
        <taxon>Muroidea</taxon>
        <taxon>Cricetidae</taxon>
        <taxon>Arvicolinae</taxon>
        <taxon>Myodes</taxon>
    </lineage>
</organism>
<protein>
    <submittedName>
        <fullName evidence="1">Uncharacterized protein</fullName>
    </submittedName>
</protein>
<dbReference type="EMBL" id="JBBHLL010000062">
    <property type="protein sequence ID" value="KAK7821892.1"/>
    <property type="molecule type" value="Genomic_DNA"/>
</dbReference>
<reference evidence="1 2" key="1">
    <citation type="journal article" date="2023" name="bioRxiv">
        <title>Conserved and derived expression patterns and positive selection on dental genes reveal complex evolutionary context of ever-growing rodent molars.</title>
        <authorList>
            <person name="Calamari Z.T."/>
            <person name="Song A."/>
            <person name="Cohen E."/>
            <person name="Akter M."/>
            <person name="Roy R.D."/>
            <person name="Hallikas O."/>
            <person name="Christensen M.M."/>
            <person name="Li P."/>
            <person name="Marangoni P."/>
            <person name="Jernvall J."/>
            <person name="Klein O.D."/>
        </authorList>
    </citation>
    <scope>NUCLEOTIDE SEQUENCE [LARGE SCALE GENOMIC DNA]</scope>
    <source>
        <strain evidence="1">V071</strain>
    </source>
</reference>
<name>A0AAW0J5B6_MYOGA</name>
<evidence type="ECO:0000313" key="1">
    <source>
        <dbReference type="EMBL" id="KAK7821892.1"/>
    </source>
</evidence>
<dbReference type="Proteomes" id="UP001488838">
    <property type="component" value="Unassembled WGS sequence"/>
</dbReference>
<comment type="caution">
    <text evidence="1">The sequence shown here is derived from an EMBL/GenBank/DDBJ whole genome shotgun (WGS) entry which is preliminary data.</text>
</comment>
<keyword evidence="2" id="KW-1185">Reference proteome</keyword>
<dbReference type="AlphaFoldDB" id="A0AAW0J5B6"/>